<dbReference type="RefSeq" id="WP_097167935.1">
    <property type="nucleotide sequence ID" value="NZ_PSUF01000027.1"/>
</dbReference>
<evidence type="ECO:0000313" key="3">
    <source>
        <dbReference type="Proteomes" id="UP000239698"/>
    </source>
</evidence>
<dbReference type="Proteomes" id="UP000239698">
    <property type="component" value="Unassembled WGS sequence"/>
</dbReference>
<reference evidence="2 3" key="1">
    <citation type="submission" date="2018-02" db="EMBL/GenBank/DDBJ databases">
        <title>Bacteriophage NCPPB3778 and a type I-E CRISPR drive the evolution of the US Biological Select Agent, Rathayibacter toxicus.</title>
        <authorList>
            <person name="Davis E.W.II."/>
            <person name="Tabima J.F."/>
            <person name="Weisberg A.J."/>
            <person name="Lopes L.D."/>
            <person name="Wiseman M.S."/>
            <person name="Wiseman M.S."/>
            <person name="Pupko T."/>
            <person name="Belcher M.S."/>
            <person name="Sechler A.J."/>
            <person name="Tancos M.A."/>
            <person name="Schroeder B.K."/>
            <person name="Murray T.D."/>
            <person name="Luster D.G."/>
            <person name="Schneider W.L."/>
            <person name="Rogers E."/>
            <person name="Andreote F.D."/>
            <person name="Grunwald N.J."/>
            <person name="Putnam M.L."/>
            <person name="Chang J.H."/>
        </authorList>
    </citation>
    <scope>NUCLEOTIDE SEQUENCE [LARGE SCALE GENOMIC DNA]</scope>
    <source>
        <strain evidence="2 3">AY1D6</strain>
    </source>
</reference>
<dbReference type="EMBL" id="PSVT01000004">
    <property type="protein sequence ID" value="PPH79063.1"/>
    <property type="molecule type" value="Genomic_DNA"/>
</dbReference>
<sequence>MKQHGVLGVLALAMVPVALFAVIVVVVVFGGGATSASACTPSAGVVDTAAIPADANVAGFGHDQLVNAGLIANAAASMGLTGAGQTLGVQAAIGESSLVNIASGDGAINPDGSIADSIGLFQQQSSWGTVAQRMDPTTSATLFFQRLVTVTGWEALEPSIAINKVQINADPYHYTKYRDAASQIIASFTTGTPSTSTPSTSTALPAAGGCTVSGDAVALAQGLVSAMDTGTLTLLEARYADQIRGVAAGTATAQCGLDVRTLQLITLAITQFGTVGISDLNRQCTGSLAGAGTGSSHWINGGGEAVDFYSLAGAALTGGDPASMQLLTRLSQIAPDGTRAGQVECRTAVTLPHVTQFEDTCNHLHIDFAYTDGPLTLG</sequence>
<gene>
    <name evidence="2" type="ORF">C5C40_03755</name>
</gene>
<feature type="transmembrane region" description="Helical" evidence="1">
    <location>
        <begin position="7"/>
        <end position="32"/>
    </location>
</feature>
<evidence type="ECO:0000313" key="2">
    <source>
        <dbReference type="EMBL" id="PPH79063.1"/>
    </source>
</evidence>
<evidence type="ECO:0000256" key="1">
    <source>
        <dbReference type="SAM" id="Phobius"/>
    </source>
</evidence>
<keyword evidence="1" id="KW-0472">Membrane</keyword>
<proteinExistence type="predicted"/>
<keyword evidence="1" id="KW-1133">Transmembrane helix</keyword>
<accession>A0ABX5AE17</accession>
<keyword evidence="3" id="KW-1185">Reference proteome</keyword>
<name>A0ABX5AE17_RATRA</name>
<protein>
    <submittedName>
        <fullName evidence="2">Uncharacterized protein</fullName>
    </submittedName>
</protein>
<organism evidence="2 3">
    <name type="scientific">Rathayibacter rathayi</name>
    <name type="common">Corynebacterium rathayi</name>
    <dbReference type="NCBI Taxonomy" id="33887"/>
    <lineage>
        <taxon>Bacteria</taxon>
        <taxon>Bacillati</taxon>
        <taxon>Actinomycetota</taxon>
        <taxon>Actinomycetes</taxon>
        <taxon>Micrococcales</taxon>
        <taxon>Microbacteriaceae</taxon>
        <taxon>Rathayibacter</taxon>
    </lineage>
</organism>
<comment type="caution">
    <text evidence="2">The sequence shown here is derived from an EMBL/GenBank/DDBJ whole genome shotgun (WGS) entry which is preliminary data.</text>
</comment>
<keyword evidence="1" id="KW-0812">Transmembrane</keyword>